<protein>
    <submittedName>
        <fullName evidence="2">Uncharacterized protein</fullName>
    </submittedName>
</protein>
<dbReference type="AlphaFoldDB" id="A0A0E0B7Z4"/>
<dbReference type="HOGENOM" id="CLU_2065127_0_0_1"/>
<feature type="region of interest" description="Disordered" evidence="1">
    <location>
        <begin position="1"/>
        <end position="45"/>
    </location>
</feature>
<evidence type="ECO:0000313" key="2">
    <source>
        <dbReference type="EnsemblPlants" id="OGLUM10G02670.1"/>
    </source>
</evidence>
<sequence>MGGGGAAPPSPSFATRGTAMGTASPPCSLPAEEVSRKSRSNGCNNQQIKLYPFSSKERTLNRFNIDLSKIIPKLIRDVSKSMSFPTIDTISQKASRKGSEEYLNDSKVQGQVHHANQRL</sequence>
<reference evidence="2" key="1">
    <citation type="submission" date="2015-04" db="UniProtKB">
        <authorList>
            <consortium name="EnsemblPlants"/>
        </authorList>
    </citation>
    <scope>IDENTIFICATION</scope>
</reference>
<evidence type="ECO:0000313" key="3">
    <source>
        <dbReference type="Proteomes" id="UP000026961"/>
    </source>
</evidence>
<name>A0A0E0B7Z4_9ORYZ</name>
<keyword evidence="3" id="KW-1185">Reference proteome</keyword>
<dbReference type="Proteomes" id="UP000026961">
    <property type="component" value="Chromosome 10"/>
</dbReference>
<dbReference type="Gramene" id="OGLUM10G02670.1">
    <property type="protein sequence ID" value="OGLUM10G02670.1"/>
    <property type="gene ID" value="OGLUM10G02670"/>
</dbReference>
<proteinExistence type="predicted"/>
<dbReference type="EnsemblPlants" id="OGLUM10G02670.1">
    <property type="protein sequence ID" value="OGLUM10G02670.1"/>
    <property type="gene ID" value="OGLUM10G02670"/>
</dbReference>
<organism evidence="2">
    <name type="scientific">Oryza glumipatula</name>
    <dbReference type="NCBI Taxonomy" id="40148"/>
    <lineage>
        <taxon>Eukaryota</taxon>
        <taxon>Viridiplantae</taxon>
        <taxon>Streptophyta</taxon>
        <taxon>Embryophyta</taxon>
        <taxon>Tracheophyta</taxon>
        <taxon>Spermatophyta</taxon>
        <taxon>Magnoliopsida</taxon>
        <taxon>Liliopsida</taxon>
        <taxon>Poales</taxon>
        <taxon>Poaceae</taxon>
        <taxon>BOP clade</taxon>
        <taxon>Oryzoideae</taxon>
        <taxon>Oryzeae</taxon>
        <taxon>Oryzinae</taxon>
        <taxon>Oryza</taxon>
    </lineage>
</organism>
<accession>A0A0E0B7Z4</accession>
<feature type="region of interest" description="Disordered" evidence="1">
    <location>
        <begin position="90"/>
        <end position="119"/>
    </location>
</feature>
<reference evidence="2" key="2">
    <citation type="submission" date="2018-05" db="EMBL/GenBank/DDBJ databases">
        <title>OgluRS3 (Oryza glumaepatula Reference Sequence Version 3).</title>
        <authorList>
            <person name="Zhang J."/>
            <person name="Kudrna D."/>
            <person name="Lee S."/>
            <person name="Talag J."/>
            <person name="Welchert J."/>
            <person name="Wing R.A."/>
        </authorList>
    </citation>
    <scope>NUCLEOTIDE SEQUENCE [LARGE SCALE GENOMIC DNA]</scope>
</reference>
<evidence type="ECO:0000256" key="1">
    <source>
        <dbReference type="SAM" id="MobiDB-lite"/>
    </source>
</evidence>